<dbReference type="Pfam" id="PF08378">
    <property type="entry name" value="NERD"/>
    <property type="match status" value="1"/>
</dbReference>
<protein>
    <submittedName>
        <fullName evidence="2">NERD domain-containing protein</fullName>
    </submittedName>
</protein>
<geneLocation type="plasmid" evidence="2 3">
    <name>punmamed1</name>
</geneLocation>
<dbReference type="Proteomes" id="UP001249394">
    <property type="component" value="Plasmid punmamed1"/>
</dbReference>
<gene>
    <name evidence="2" type="ORF">RI060_42820</name>
</gene>
<dbReference type="EMBL" id="CP134214">
    <property type="protein sequence ID" value="WND24056.1"/>
    <property type="molecule type" value="Genomic_DNA"/>
</dbReference>
<keyword evidence="2" id="KW-0614">Plasmid</keyword>
<evidence type="ECO:0000313" key="2">
    <source>
        <dbReference type="EMBL" id="WND24056.1"/>
    </source>
</evidence>
<organism evidence="2 3">
    <name type="scientific">Streptomyces violaceus</name>
    <name type="common">Streptomyces venezuelae</name>
    <dbReference type="NCBI Taxonomy" id="1936"/>
    <lineage>
        <taxon>Bacteria</taxon>
        <taxon>Bacillati</taxon>
        <taxon>Actinomycetota</taxon>
        <taxon>Actinomycetes</taxon>
        <taxon>Kitasatosporales</taxon>
        <taxon>Streptomycetaceae</taxon>
        <taxon>Streptomyces</taxon>
    </lineage>
</organism>
<proteinExistence type="predicted"/>
<name>A0ABY9UPC2_STRVL</name>
<evidence type="ECO:0000259" key="1">
    <source>
        <dbReference type="Pfam" id="PF08378"/>
    </source>
</evidence>
<dbReference type="InterPro" id="IPR011528">
    <property type="entry name" value="NERD"/>
</dbReference>
<reference evidence="2 3" key="1">
    <citation type="submission" date="2023-09" db="EMBL/GenBank/DDBJ databases">
        <title>The genome sequence of Streptomyces anthocyanicus.</title>
        <authorList>
            <person name="Mo P."/>
        </authorList>
    </citation>
    <scope>NUCLEOTIDE SEQUENCE [LARGE SCALE GENOMIC DNA]</scope>
    <source>
        <strain evidence="2 3">JCM 4387</strain>
        <plasmid evidence="2 3">punmamed1</plasmid>
    </source>
</reference>
<dbReference type="PROSITE" id="PS51257">
    <property type="entry name" value="PROKAR_LIPOPROTEIN"/>
    <property type="match status" value="1"/>
</dbReference>
<feature type="domain" description="NERD" evidence="1">
    <location>
        <begin position="50"/>
        <end position="155"/>
    </location>
</feature>
<keyword evidence="3" id="KW-1185">Reference proteome</keyword>
<evidence type="ECO:0000313" key="3">
    <source>
        <dbReference type="Proteomes" id="UP001249394"/>
    </source>
</evidence>
<sequence>MTVFRNSAGRQAVRIRARGRRGVWGHVTAWVGCNPEAAAADAVAARWELGAKAEKETARLVRPLRLRGWRLRHDLRLAGRRFNIDHAWGSPCGEAIVVADTKRWPVGWDTVEAGGRLYCGREDRHGEAVKVARYAALVGEALGMPGVAVWPLLVIHGSPVPGGHVQVETEHGVVQVVAADQVLRVLRAAPAGWSWSRARRLSRRVDEVLAPYR</sequence>
<accession>A0ABY9UPC2</accession>